<dbReference type="Pfam" id="PF04397">
    <property type="entry name" value="LytTR"/>
    <property type="match status" value="1"/>
</dbReference>
<comment type="caution">
    <text evidence="2">The sequence shown here is derived from an EMBL/GenBank/DDBJ whole genome shotgun (WGS) entry which is preliminary data.</text>
</comment>
<reference evidence="2 3" key="1">
    <citation type="submission" date="2024-04" db="EMBL/GenBank/DDBJ databases">
        <title>Defined microbial consortia suppress multidrug-resistant proinflammatory Enterobacteriaceae via ecological control.</title>
        <authorList>
            <person name="Furuichi M."/>
            <person name="Kawaguchi T."/>
            <person name="Pust M."/>
            <person name="Yasuma K."/>
            <person name="Plichta D."/>
            <person name="Hasegawa N."/>
            <person name="Ohya T."/>
            <person name="Bhattarai S."/>
            <person name="Sasajima S."/>
            <person name="Aoto Y."/>
            <person name="Tuganbaev T."/>
            <person name="Yaginuma M."/>
            <person name="Ueda M."/>
            <person name="Okahashi N."/>
            <person name="Amafuji K."/>
            <person name="Kiridooshi Y."/>
            <person name="Sugita K."/>
            <person name="Strazar M."/>
            <person name="Skelly A."/>
            <person name="Suda W."/>
            <person name="Hattori M."/>
            <person name="Nakamoto N."/>
            <person name="Caballero S."/>
            <person name="Norman J."/>
            <person name="Olle B."/>
            <person name="Tanoue T."/>
            <person name="Arita M."/>
            <person name="Bucci V."/>
            <person name="Atarashi K."/>
            <person name="Xavier R."/>
            <person name="Honda K."/>
        </authorList>
    </citation>
    <scope>NUCLEOTIDE SEQUENCE [LARGE SCALE GENOMIC DNA]</scope>
    <source>
        <strain evidence="3">f13</strain>
    </source>
</reference>
<gene>
    <name evidence="2" type="ORF">F130042H8_34180</name>
</gene>
<proteinExistence type="predicted"/>
<dbReference type="Gene3D" id="2.40.50.1020">
    <property type="entry name" value="LytTr DNA-binding domain"/>
    <property type="match status" value="1"/>
</dbReference>
<keyword evidence="3" id="KW-1185">Reference proteome</keyword>
<feature type="domain" description="HTH LytTR-type" evidence="1">
    <location>
        <begin position="10"/>
        <end position="73"/>
    </location>
</feature>
<protein>
    <recommendedName>
        <fullName evidence="1">HTH LytTR-type domain-containing protein</fullName>
    </recommendedName>
</protein>
<sequence>MIRSCGQELRIPYKDICMIETEKGSHFSKIWCTFGEYSVRASIQELLRELNQDFCQVRASAIVNLTRIQTAEPGSLTCPAG</sequence>
<accession>A0ABQ0B247</accession>
<dbReference type="EMBL" id="BAABXL010000001">
    <property type="protein sequence ID" value="GAA6270358.1"/>
    <property type="molecule type" value="Genomic_DNA"/>
</dbReference>
<name>A0ABQ0B247_9FIRM</name>
<dbReference type="Proteomes" id="UP001600894">
    <property type="component" value="Unassembled WGS sequence"/>
</dbReference>
<evidence type="ECO:0000313" key="3">
    <source>
        <dbReference type="Proteomes" id="UP001600894"/>
    </source>
</evidence>
<organism evidence="2 3">
    <name type="scientific">Enterocloster alcoholdehydrogenati</name>
    <dbReference type="NCBI Taxonomy" id="2547410"/>
    <lineage>
        <taxon>Bacteria</taxon>
        <taxon>Bacillati</taxon>
        <taxon>Bacillota</taxon>
        <taxon>Clostridia</taxon>
        <taxon>Lachnospirales</taxon>
        <taxon>Lachnospiraceae</taxon>
        <taxon>Enterocloster</taxon>
    </lineage>
</organism>
<dbReference type="InterPro" id="IPR007492">
    <property type="entry name" value="LytTR_DNA-bd_dom"/>
</dbReference>
<evidence type="ECO:0000259" key="1">
    <source>
        <dbReference type="Pfam" id="PF04397"/>
    </source>
</evidence>
<evidence type="ECO:0000313" key="2">
    <source>
        <dbReference type="EMBL" id="GAA6270358.1"/>
    </source>
</evidence>
<dbReference type="RefSeq" id="WP_390470918.1">
    <property type="nucleotide sequence ID" value="NZ_BAABXL010000001.1"/>
</dbReference>